<name>A0A8H4PYR1_9HYPO</name>
<dbReference type="GO" id="GO:0008623">
    <property type="term" value="C:CHRAC"/>
    <property type="evidence" value="ECO:0007669"/>
    <property type="project" value="TreeGrafter"/>
</dbReference>
<accession>A0A8H4PYR1</accession>
<dbReference type="Gene3D" id="1.10.20.10">
    <property type="entry name" value="Histone, subunit A"/>
    <property type="match status" value="1"/>
</dbReference>
<comment type="caution">
    <text evidence="4">The sequence shown here is derived from an EMBL/GenBank/DDBJ whole genome shotgun (WGS) entry which is preliminary data.</text>
</comment>
<evidence type="ECO:0000256" key="2">
    <source>
        <dbReference type="ARBA" id="ARBA00023242"/>
    </source>
</evidence>
<dbReference type="AlphaFoldDB" id="A0A8H4PYR1"/>
<keyword evidence="2" id="KW-0539">Nucleus</keyword>
<reference evidence="4 5" key="1">
    <citation type="journal article" date="2020" name="Genome Biol. Evol.">
        <title>A new high-quality draft genome assembly of the Chinese cordyceps Ophiocordyceps sinensis.</title>
        <authorList>
            <person name="Shu R."/>
            <person name="Zhang J."/>
            <person name="Meng Q."/>
            <person name="Zhang H."/>
            <person name="Zhou G."/>
            <person name="Li M."/>
            <person name="Wu P."/>
            <person name="Zhao Y."/>
            <person name="Chen C."/>
            <person name="Qin Q."/>
        </authorList>
    </citation>
    <scope>NUCLEOTIDE SEQUENCE [LARGE SCALE GENOMIC DNA]</scope>
    <source>
        <strain evidence="4 5">IOZ07</strain>
    </source>
</reference>
<dbReference type="InterPro" id="IPR009072">
    <property type="entry name" value="Histone-fold"/>
</dbReference>
<dbReference type="GO" id="GO:0006261">
    <property type="term" value="P:DNA-templated DNA replication"/>
    <property type="evidence" value="ECO:0007669"/>
    <property type="project" value="TreeGrafter"/>
</dbReference>
<comment type="subcellular location">
    <subcellularLocation>
        <location evidence="1">Nucleus</location>
    </subcellularLocation>
</comment>
<evidence type="ECO:0000259" key="3">
    <source>
        <dbReference type="Pfam" id="PF00808"/>
    </source>
</evidence>
<dbReference type="InterPro" id="IPR003958">
    <property type="entry name" value="CBFA_NFYB_domain"/>
</dbReference>
<organism evidence="4 5">
    <name type="scientific">Ophiocordyceps sinensis</name>
    <dbReference type="NCBI Taxonomy" id="72228"/>
    <lineage>
        <taxon>Eukaryota</taxon>
        <taxon>Fungi</taxon>
        <taxon>Dikarya</taxon>
        <taxon>Ascomycota</taxon>
        <taxon>Pezizomycotina</taxon>
        <taxon>Sordariomycetes</taxon>
        <taxon>Hypocreomycetidae</taxon>
        <taxon>Hypocreales</taxon>
        <taxon>Ophiocordycipitaceae</taxon>
        <taxon>Ophiocordyceps</taxon>
    </lineage>
</organism>
<dbReference type="Proteomes" id="UP000557566">
    <property type="component" value="Unassembled WGS sequence"/>
</dbReference>
<evidence type="ECO:0000256" key="1">
    <source>
        <dbReference type="ARBA" id="ARBA00004123"/>
    </source>
</evidence>
<dbReference type="GO" id="GO:0046982">
    <property type="term" value="F:protein heterodimerization activity"/>
    <property type="evidence" value="ECO:0007669"/>
    <property type="project" value="InterPro"/>
</dbReference>
<feature type="domain" description="Transcription factor CBF/NF-Y/archaeal histone" evidence="3">
    <location>
        <begin position="19"/>
        <end position="82"/>
    </location>
</feature>
<dbReference type="PANTHER" id="PTHR10252:SF54">
    <property type="entry name" value="CHROMATIN ACCESSIBILITY COMPLEX PROTEIN 1"/>
    <property type="match status" value="1"/>
</dbReference>
<protein>
    <recommendedName>
        <fullName evidence="3">Transcription factor CBF/NF-Y/archaeal histone domain-containing protein</fullName>
    </recommendedName>
</protein>
<dbReference type="CDD" id="cd23645">
    <property type="entry name" value="HFD_Dpb3-like"/>
    <property type="match status" value="1"/>
</dbReference>
<dbReference type="OrthoDB" id="636685at2759"/>
<proteinExistence type="predicted"/>
<evidence type="ECO:0000313" key="5">
    <source>
        <dbReference type="Proteomes" id="UP000557566"/>
    </source>
</evidence>
<dbReference type="PANTHER" id="PTHR10252">
    <property type="entry name" value="HISTONE-LIKE TRANSCRIPTION FACTOR CCAAT-RELATED"/>
    <property type="match status" value="1"/>
</dbReference>
<keyword evidence="5" id="KW-1185">Reference proteome</keyword>
<dbReference type="SUPFAM" id="SSF47113">
    <property type="entry name" value="Histone-fold"/>
    <property type="match status" value="1"/>
</dbReference>
<dbReference type="EMBL" id="JAAVMX010000001">
    <property type="protein sequence ID" value="KAF4512950.1"/>
    <property type="molecule type" value="Genomic_DNA"/>
</dbReference>
<gene>
    <name evidence="4" type="ORF">G6O67_000275</name>
</gene>
<evidence type="ECO:0000313" key="4">
    <source>
        <dbReference type="EMBL" id="KAF4512950.1"/>
    </source>
</evidence>
<dbReference type="Pfam" id="PF00808">
    <property type="entry name" value="CBFD_NFYB_HMF"/>
    <property type="match status" value="1"/>
</dbReference>
<sequence>MPYNTSAIPPRKEPTGHTQLPLSRVKKIISQDSDIAMCSNNAAFIITCATEMFIQHLADTAHTEARLERKPRRNIQYKDVANSVSHQDNLEFLEDIVPKTVPFRKVQAAALETQARLRGEKPAKELLPVSSHAAAATVAAPLVNGTRTEDAAIVNGEGNAFRLPRRADDRTDDPSDQLELEMRQAELAGPSHNSDVQMSG</sequence>
<dbReference type="InterPro" id="IPR050568">
    <property type="entry name" value="Transcr_DNA_Rep_Reg"/>
</dbReference>